<evidence type="ECO:0000256" key="1">
    <source>
        <dbReference type="SAM" id="Phobius"/>
    </source>
</evidence>
<keyword evidence="3" id="KW-1185">Reference proteome</keyword>
<feature type="transmembrane region" description="Helical" evidence="1">
    <location>
        <begin position="712"/>
        <end position="732"/>
    </location>
</feature>
<sequence length="777" mass="90196">MNHREVNLNIQNHPVSMWTPEPAHITLKYPQDIPEQKILWTPKGFHNRKYISGVNGTLLCNNSRFMWESKTLQRDTFLLSTGLCLGIDLFSYSGQVKPWNCQVDVRLYPIPFDGDASSLNRYPQLFIRNPDGYDANQYFKSMIYSRAPTTTIFVTYDTLQNVDEDKMRYWVAPIIPHLQPSNIAILHATVSREEKKRWKIRSVHAVKVNVDVPRIWLLEFGIQLRPISLKNLRSVDVLAEHSHASPHEALFWKLWFNVWNPVESHTVSLYMEICKSDVNMRALLNTEKSDANIKLAVAYAHLWFSIMKNASIFIEKYHRICQPLTGRIFEKQFIIYATGVSLREEKLAVYTPHGRALNIYNTMSALRFVSCGRVDMESMAFFELISVFDGYIWLFVSISLVVLVPTIQYIADARKSGNRLESSQLLYVLKHWLCLVKVLLEQSDPFPMSLLQSYPVRLVVSGVLLVAIVLSNAYKNTNVYNMIAPREPLPYQRFEELMLHKFTIHSRIGSLKISKYHTGIPLSASMNFEVLELFLTGQRYLNQSLDSQDNSLQLLENYSTQNRLHPHLYTAVEHRLQEISELENFSPQSRILPQYLSRFSNLVFKDEDRILEEFMEQCNKTALVLPSFMCHQHKRRLHHLGRRDVFVGKEIYTNPSFSFSLGGLIPPYIVKRLSGMGASGLWEWWMKIMHEGSGLTYATNKSLRKPTLDGNILVIFVLLIFGIFFALVCFVIENRKRLYSQTKNWIFCFKQGCLSVHKSMQPKRVKVTSRRINVRNS</sequence>
<keyword evidence="1" id="KW-1133">Transmembrane helix</keyword>
<name>A0ABP1RU36_9HEXA</name>
<accession>A0ABP1RU36</accession>
<evidence type="ECO:0000313" key="2">
    <source>
        <dbReference type="EMBL" id="CAL8135782.1"/>
    </source>
</evidence>
<keyword evidence="1" id="KW-0472">Membrane</keyword>
<keyword evidence="1" id="KW-0812">Transmembrane</keyword>
<gene>
    <name evidence="2" type="ORF">ODALV1_LOCUS26137</name>
</gene>
<evidence type="ECO:0000313" key="3">
    <source>
        <dbReference type="Proteomes" id="UP001642540"/>
    </source>
</evidence>
<dbReference type="Proteomes" id="UP001642540">
    <property type="component" value="Unassembled WGS sequence"/>
</dbReference>
<dbReference type="EMBL" id="CAXLJM020000109">
    <property type="protein sequence ID" value="CAL8135782.1"/>
    <property type="molecule type" value="Genomic_DNA"/>
</dbReference>
<reference evidence="2 3" key="1">
    <citation type="submission" date="2024-08" db="EMBL/GenBank/DDBJ databases">
        <authorList>
            <person name="Cucini C."/>
            <person name="Frati F."/>
        </authorList>
    </citation>
    <scope>NUCLEOTIDE SEQUENCE [LARGE SCALE GENOMIC DNA]</scope>
</reference>
<protein>
    <submittedName>
        <fullName evidence="2">Uncharacterized protein</fullName>
    </submittedName>
</protein>
<comment type="caution">
    <text evidence="2">The sequence shown here is derived from an EMBL/GenBank/DDBJ whole genome shotgun (WGS) entry which is preliminary data.</text>
</comment>
<proteinExistence type="predicted"/>
<organism evidence="2 3">
    <name type="scientific">Orchesella dallaii</name>
    <dbReference type="NCBI Taxonomy" id="48710"/>
    <lineage>
        <taxon>Eukaryota</taxon>
        <taxon>Metazoa</taxon>
        <taxon>Ecdysozoa</taxon>
        <taxon>Arthropoda</taxon>
        <taxon>Hexapoda</taxon>
        <taxon>Collembola</taxon>
        <taxon>Entomobryomorpha</taxon>
        <taxon>Entomobryoidea</taxon>
        <taxon>Orchesellidae</taxon>
        <taxon>Orchesellinae</taxon>
        <taxon>Orchesella</taxon>
    </lineage>
</organism>